<reference evidence="1" key="1">
    <citation type="submission" date="2022-11" db="EMBL/GenBank/DDBJ databases">
        <title>beta-Carotene-producing bacterium, Jeongeuplla avenae sp. nov., alleviates the salt stress of Arabidopsis seedlings.</title>
        <authorList>
            <person name="Jiang L."/>
            <person name="Lee J."/>
        </authorList>
    </citation>
    <scope>NUCLEOTIDE SEQUENCE</scope>
    <source>
        <strain evidence="1">DY_R2A_6</strain>
    </source>
</reference>
<dbReference type="Proteomes" id="UP001163223">
    <property type="component" value="Chromosome"/>
</dbReference>
<dbReference type="EMBL" id="CP113520">
    <property type="protein sequence ID" value="WAJ26503.1"/>
    <property type="molecule type" value="Genomic_DNA"/>
</dbReference>
<name>A0ACD4NI40_9HYPH</name>
<organism evidence="1 2">
    <name type="scientific">Antarcticirhabdus aurantiaca</name>
    <dbReference type="NCBI Taxonomy" id="2606717"/>
    <lineage>
        <taxon>Bacteria</taxon>
        <taxon>Pseudomonadati</taxon>
        <taxon>Pseudomonadota</taxon>
        <taxon>Alphaproteobacteria</taxon>
        <taxon>Hyphomicrobiales</taxon>
        <taxon>Aurantimonadaceae</taxon>
        <taxon>Antarcticirhabdus</taxon>
    </lineage>
</organism>
<gene>
    <name evidence="1" type="ORF">OXU80_16660</name>
</gene>
<sequence length="218" mass="23677">MDFAQEMDKRLPAGMGMPGEFAALLQEIEARGWTMPSERHPGDRLGLLGSEAELQDGVVTTVLFRGAPESEARDFGRDWFGDVVPDIERRLVPFARTGGDGSYAAFWIDDAGEQRIVHLGSDGVTCLLGGTPLDFLRLLAIGYDEIGGDCLAGPHLPPDTPGRNAAYRDWLSARFGVSVPATAAEILGEVPDGLAEDSADPLWRWVRVRQDERDAAAR</sequence>
<proteinExistence type="predicted"/>
<accession>A0ACD4NI40</accession>
<protein>
    <submittedName>
        <fullName evidence="1">Uncharacterized protein</fullName>
    </submittedName>
</protein>
<evidence type="ECO:0000313" key="2">
    <source>
        <dbReference type="Proteomes" id="UP001163223"/>
    </source>
</evidence>
<evidence type="ECO:0000313" key="1">
    <source>
        <dbReference type="EMBL" id="WAJ26503.1"/>
    </source>
</evidence>
<keyword evidence="2" id="KW-1185">Reference proteome</keyword>